<evidence type="ECO:0000313" key="8">
    <source>
        <dbReference type="EMBL" id="SOX55630.1"/>
    </source>
</evidence>
<dbReference type="Pfam" id="PF13742">
    <property type="entry name" value="tRNA_anti_2"/>
    <property type="match status" value="1"/>
</dbReference>
<dbReference type="InterPro" id="IPR020579">
    <property type="entry name" value="Exonuc_VII_lsu_C"/>
</dbReference>
<evidence type="ECO:0000259" key="6">
    <source>
        <dbReference type="Pfam" id="PF02601"/>
    </source>
</evidence>
<dbReference type="InterPro" id="IPR003753">
    <property type="entry name" value="Exonuc_VII_L"/>
</dbReference>
<comment type="similarity">
    <text evidence="5">Belongs to the XseA family.</text>
</comment>
<dbReference type="PANTHER" id="PTHR30008:SF0">
    <property type="entry name" value="EXODEOXYRIBONUCLEASE 7 LARGE SUBUNIT"/>
    <property type="match status" value="1"/>
</dbReference>
<protein>
    <recommendedName>
        <fullName evidence="5">Exodeoxyribonuclease 7 large subunit</fullName>
        <ecNumber evidence="5">3.1.11.6</ecNumber>
    </recommendedName>
</protein>
<dbReference type="InterPro" id="IPR025824">
    <property type="entry name" value="OB-fold_nuc-bd_dom"/>
</dbReference>
<dbReference type="Proteomes" id="UP000236318">
    <property type="component" value="Unassembled WGS sequence"/>
</dbReference>
<keyword evidence="4 5" id="KW-0269">Exonuclease</keyword>
<keyword evidence="9" id="KW-1185">Reference proteome</keyword>
<keyword evidence="3 5" id="KW-0378">Hydrolase</keyword>
<accession>A0A2K4YFQ6</accession>
<dbReference type="CDD" id="cd04489">
    <property type="entry name" value="ExoVII_LU_OBF"/>
    <property type="match status" value="1"/>
</dbReference>
<comment type="subcellular location">
    <subcellularLocation>
        <location evidence="5">Cytoplasm</location>
    </subcellularLocation>
</comment>
<dbReference type="GO" id="GO:0006308">
    <property type="term" value="P:DNA catabolic process"/>
    <property type="evidence" value="ECO:0007669"/>
    <property type="project" value="UniProtKB-UniRule"/>
</dbReference>
<dbReference type="EC" id="3.1.11.6" evidence="5"/>
<gene>
    <name evidence="8" type="ORF">MAAFP003_4322</name>
</gene>
<dbReference type="GO" id="GO:0003676">
    <property type="term" value="F:nucleic acid binding"/>
    <property type="evidence" value="ECO:0007669"/>
    <property type="project" value="InterPro"/>
</dbReference>
<keyword evidence="1" id="KW-0963">Cytoplasm</keyword>
<comment type="catalytic activity">
    <reaction evidence="5">
        <text>Exonucleolytic cleavage in either 5'- to 3'- or 3'- to 5'-direction to yield nucleoside 5'-phosphates.</text>
        <dbReference type="EC" id="3.1.11.6"/>
    </reaction>
</comment>
<evidence type="ECO:0000256" key="5">
    <source>
        <dbReference type="RuleBase" id="RU004355"/>
    </source>
</evidence>
<dbReference type="HAMAP" id="MF_00378">
    <property type="entry name" value="Exonuc_7_L"/>
    <property type="match status" value="1"/>
</dbReference>
<dbReference type="GO" id="GO:0009318">
    <property type="term" value="C:exodeoxyribonuclease VII complex"/>
    <property type="evidence" value="ECO:0007669"/>
    <property type="project" value="UniProtKB-UniRule"/>
</dbReference>
<proteinExistence type="inferred from homology"/>
<dbReference type="EMBL" id="FXEG02000005">
    <property type="protein sequence ID" value="SOX55630.1"/>
    <property type="molecule type" value="Genomic_DNA"/>
</dbReference>
<evidence type="ECO:0000256" key="3">
    <source>
        <dbReference type="ARBA" id="ARBA00022801"/>
    </source>
</evidence>
<evidence type="ECO:0000256" key="1">
    <source>
        <dbReference type="ARBA" id="ARBA00022490"/>
    </source>
</evidence>
<dbReference type="AlphaFoldDB" id="A0A2K4YFQ6"/>
<evidence type="ECO:0000256" key="4">
    <source>
        <dbReference type="ARBA" id="ARBA00022839"/>
    </source>
</evidence>
<dbReference type="PANTHER" id="PTHR30008">
    <property type="entry name" value="EXODEOXYRIBONUCLEASE 7 LARGE SUBUNIT"/>
    <property type="match status" value="1"/>
</dbReference>
<dbReference type="NCBIfam" id="TIGR00237">
    <property type="entry name" value="xseA"/>
    <property type="match status" value="1"/>
</dbReference>
<feature type="domain" description="OB-fold nucleic acid binding" evidence="7">
    <location>
        <begin position="18"/>
        <end position="111"/>
    </location>
</feature>
<feature type="domain" description="Exonuclease VII large subunit C-terminal" evidence="6">
    <location>
        <begin position="134"/>
        <end position="338"/>
    </location>
</feature>
<sequence length="419" mass="44907">VTRPANSEANSAENPFPVRAVAIRVAGWIDKLGTVWVEGQLAQINIRADSKTVFMVLRDPAADMSLTVTCPRDLVLNAPVKLAEGTQVVVCGKPSFYTGRGTFSLRLNEIRAVGVGELLARIERLRRLLDAEGLFDPRLKRPIPFLPNMIGLITGRASAAERDVTTVAAARWPAVRFAVRNTTVQGPNAVAQIVEALLELDRHAEVDVIVLARGGGSVEDLLPFSDETLCRAIAACRTPVISAVGHEPDNPLCDLVADLRAATPTDAAKRVVPDTAAEQRGIADLRRRSAQALRNWVSREQRALAQLRSRPVLAEPLAALTARTEEIHRARSAVRRDITRLVAAESDRVGHLSARLATLGPAATLARGYAVVQAVPVDGSPDAMHVLRSVDEAPAGTRLRVRVSDGAVAAVSEGLTDGQ</sequence>
<evidence type="ECO:0000256" key="2">
    <source>
        <dbReference type="ARBA" id="ARBA00022722"/>
    </source>
</evidence>
<dbReference type="GO" id="GO:0008855">
    <property type="term" value="F:exodeoxyribonuclease VII activity"/>
    <property type="evidence" value="ECO:0007669"/>
    <property type="project" value="UniProtKB-UniRule"/>
</dbReference>
<dbReference type="Pfam" id="PF02601">
    <property type="entry name" value="Exonuc_VII_L"/>
    <property type="match status" value="1"/>
</dbReference>
<evidence type="ECO:0000259" key="7">
    <source>
        <dbReference type="Pfam" id="PF13742"/>
    </source>
</evidence>
<reference evidence="8" key="1">
    <citation type="submission" date="2018-01" db="EMBL/GenBank/DDBJ databases">
        <authorList>
            <consortium name="Urmite Genomes"/>
        </authorList>
    </citation>
    <scope>NUCLEOTIDE SEQUENCE [LARGE SCALE GENOMIC DNA]</scope>
    <source>
        <strain evidence="8">AFP003</strain>
    </source>
</reference>
<comment type="caution">
    <text evidence="8">The sequence shown here is derived from an EMBL/GenBank/DDBJ whole genome shotgun (WGS) entry which is preliminary data.</text>
</comment>
<keyword evidence="2 5" id="KW-0540">Nuclease</keyword>
<organism evidence="8 9">
    <name type="scientific">Mycobacterium ahvazicum</name>
    <dbReference type="NCBI Taxonomy" id="1964395"/>
    <lineage>
        <taxon>Bacteria</taxon>
        <taxon>Bacillati</taxon>
        <taxon>Actinomycetota</taxon>
        <taxon>Actinomycetes</taxon>
        <taxon>Mycobacteriales</taxon>
        <taxon>Mycobacteriaceae</taxon>
        <taxon>Mycobacterium</taxon>
        <taxon>Mycobacterium simiae complex</taxon>
    </lineage>
</organism>
<dbReference type="GO" id="GO:0005737">
    <property type="term" value="C:cytoplasm"/>
    <property type="evidence" value="ECO:0007669"/>
    <property type="project" value="UniProtKB-SubCell"/>
</dbReference>
<name>A0A2K4YFQ6_9MYCO</name>
<feature type="non-terminal residue" evidence="8">
    <location>
        <position position="1"/>
    </location>
</feature>
<evidence type="ECO:0000313" key="9">
    <source>
        <dbReference type="Proteomes" id="UP000236318"/>
    </source>
</evidence>